<keyword evidence="1 3" id="KW-0378">Hydrolase</keyword>
<protein>
    <submittedName>
        <fullName evidence="3">Alpha/beta hydrolase</fullName>
    </submittedName>
</protein>
<organism evidence="3 4">
    <name type="scientific">Sinimarinibacterium thermocellulolyticum</name>
    <dbReference type="NCBI Taxonomy" id="3170016"/>
    <lineage>
        <taxon>Bacteria</taxon>
        <taxon>Pseudomonadati</taxon>
        <taxon>Pseudomonadota</taxon>
        <taxon>Gammaproteobacteria</taxon>
        <taxon>Nevskiales</taxon>
        <taxon>Nevskiaceae</taxon>
        <taxon>Sinimarinibacterium</taxon>
    </lineage>
</organism>
<dbReference type="PANTHER" id="PTHR43798:SF31">
    <property type="entry name" value="AB HYDROLASE SUPERFAMILY PROTEIN YCLE"/>
    <property type="match status" value="1"/>
</dbReference>
<reference evidence="3 4" key="1">
    <citation type="submission" date="2024-06" db="EMBL/GenBank/DDBJ databases">
        <authorList>
            <person name="Li Z."/>
            <person name="Jiang Y."/>
        </authorList>
    </citation>
    <scope>NUCLEOTIDE SEQUENCE [LARGE SCALE GENOMIC DNA]</scope>
    <source>
        <strain evidence="3 4">HSW-8</strain>
    </source>
</reference>
<sequence>MPHFQTRDGARLHYLDVGRGRPVVMLHAFGMRSAMWLPSVLPFAHKHRFVMLDFRGFGGSHRQRLAHGDVLRQNADDVHDLLEQLRLRDARLVGFSIGAATALEYQRRYGFDRFVRYLHVDQTPCIANKPDWHWRLMGARNAEAFESARQMLDAFDGVDVERPFRALPLALRQTYWRWFGGFFRACFSIPWWRWGLQALGDRRAGRLLVRGDAWPVYLDAIRSFIERDYDFRDSLRRVRIPFWAILGRNSPIFPPEGQRRIACYVPDTRIIEFRGCGHVIPAEAPARWVHTLRRYLAAET</sequence>
<evidence type="ECO:0000313" key="3">
    <source>
        <dbReference type="EMBL" id="MES0873031.1"/>
    </source>
</evidence>
<dbReference type="PANTHER" id="PTHR43798">
    <property type="entry name" value="MONOACYLGLYCEROL LIPASE"/>
    <property type="match status" value="1"/>
</dbReference>
<proteinExistence type="predicted"/>
<keyword evidence="4" id="KW-1185">Reference proteome</keyword>
<dbReference type="Gene3D" id="3.40.50.1820">
    <property type="entry name" value="alpha/beta hydrolase"/>
    <property type="match status" value="1"/>
</dbReference>
<dbReference type="InterPro" id="IPR029058">
    <property type="entry name" value="AB_hydrolase_fold"/>
</dbReference>
<gene>
    <name evidence="3" type="ORF">ABSH63_03265</name>
</gene>
<feature type="domain" description="AB hydrolase-1" evidence="2">
    <location>
        <begin position="22"/>
        <end position="284"/>
    </location>
</feature>
<dbReference type="InterPro" id="IPR000073">
    <property type="entry name" value="AB_hydrolase_1"/>
</dbReference>
<evidence type="ECO:0000259" key="2">
    <source>
        <dbReference type="Pfam" id="PF00561"/>
    </source>
</evidence>
<dbReference type="EMBL" id="JBEPIJ010000003">
    <property type="protein sequence ID" value="MES0873031.1"/>
    <property type="molecule type" value="Genomic_DNA"/>
</dbReference>
<accession>A0ABV2A810</accession>
<comment type="caution">
    <text evidence="3">The sequence shown here is derived from an EMBL/GenBank/DDBJ whole genome shotgun (WGS) entry which is preliminary data.</text>
</comment>
<evidence type="ECO:0000313" key="4">
    <source>
        <dbReference type="Proteomes" id="UP001465331"/>
    </source>
</evidence>
<evidence type="ECO:0000256" key="1">
    <source>
        <dbReference type="ARBA" id="ARBA00022801"/>
    </source>
</evidence>
<dbReference type="Proteomes" id="UP001465331">
    <property type="component" value="Unassembled WGS sequence"/>
</dbReference>
<dbReference type="InterPro" id="IPR050266">
    <property type="entry name" value="AB_hydrolase_sf"/>
</dbReference>
<dbReference type="Pfam" id="PF00561">
    <property type="entry name" value="Abhydrolase_1"/>
    <property type="match status" value="1"/>
</dbReference>
<dbReference type="RefSeq" id="WP_352887383.1">
    <property type="nucleotide sequence ID" value="NZ_JBEPIJ010000003.1"/>
</dbReference>
<dbReference type="SUPFAM" id="SSF53474">
    <property type="entry name" value="alpha/beta-Hydrolases"/>
    <property type="match status" value="1"/>
</dbReference>
<name>A0ABV2A810_9GAMM</name>
<dbReference type="GO" id="GO:0016787">
    <property type="term" value="F:hydrolase activity"/>
    <property type="evidence" value="ECO:0007669"/>
    <property type="project" value="UniProtKB-KW"/>
</dbReference>